<evidence type="ECO:0000256" key="1">
    <source>
        <dbReference type="ARBA" id="ARBA00022679"/>
    </source>
</evidence>
<evidence type="ECO:0000256" key="3">
    <source>
        <dbReference type="ARBA" id="ARBA00022737"/>
    </source>
</evidence>
<reference evidence="8" key="1">
    <citation type="journal article" date="2020" name="Stud. Mycol.">
        <title>101 Dothideomycetes genomes: a test case for predicting lifestyles and emergence of pathogens.</title>
        <authorList>
            <person name="Haridas S."/>
            <person name="Albert R."/>
            <person name="Binder M."/>
            <person name="Bloem J."/>
            <person name="Labutti K."/>
            <person name="Salamov A."/>
            <person name="Andreopoulos B."/>
            <person name="Baker S."/>
            <person name="Barry K."/>
            <person name="Bills G."/>
            <person name="Bluhm B."/>
            <person name="Cannon C."/>
            <person name="Castanera R."/>
            <person name="Culley D."/>
            <person name="Daum C."/>
            <person name="Ezra D."/>
            <person name="Gonzalez J."/>
            <person name="Henrissat B."/>
            <person name="Kuo A."/>
            <person name="Liang C."/>
            <person name="Lipzen A."/>
            <person name="Lutzoni F."/>
            <person name="Magnuson J."/>
            <person name="Mondo S."/>
            <person name="Nolan M."/>
            <person name="Ohm R."/>
            <person name="Pangilinan J."/>
            <person name="Park H.-J."/>
            <person name="Ramirez L."/>
            <person name="Alfaro M."/>
            <person name="Sun H."/>
            <person name="Tritt A."/>
            <person name="Yoshinaga Y."/>
            <person name="Zwiers L.-H."/>
            <person name="Turgeon B."/>
            <person name="Goodwin S."/>
            <person name="Spatafora J."/>
            <person name="Crous P."/>
            <person name="Grigoriev I."/>
        </authorList>
    </citation>
    <scope>NUCLEOTIDE SEQUENCE</scope>
    <source>
        <strain evidence="8">CBS 379.55</strain>
    </source>
</reference>
<name>A0A6A6JUW8_WESOR</name>
<proteinExistence type="predicted"/>
<dbReference type="AlphaFoldDB" id="A0A6A6JUW8"/>
<dbReference type="EMBL" id="ML986485">
    <property type="protein sequence ID" value="KAF2280035.1"/>
    <property type="molecule type" value="Genomic_DNA"/>
</dbReference>
<dbReference type="Proteomes" id="UP000800097">
    <property type="component" value="Unassembled WGS sequence"/>
</dbReference>
<evidence type="ECO:0000256" key="2">
    <source>
        <dbReference type="ARBA" id="ARBA00022723"/>
    </source>
</evidence>
<dbReference type="Gene3D" id="1.20.120.1750">
    <property type="match status" value="1"/>
</dbReference>
<gene>
    <name evidence="8" type="ORF">EI97DRAFT_369085</name>
</gene>
<organism evidence="8 9">
    <name type="scientific">Westerdykella ornata</name>
    <dbReference type="NCBI Taxonomy" id="318751"/>
    <lineage>
        <taxon>Eukaryota</taxon>
        <taxon>Fungi</taxon>
        <taxon>Dikarya</taxon>
        <taxon>Ascomycota</taxon>
        <taxon>Pezizomycotina</taxon>
        <taxon>Dothideomycetes</taxon>
        <taxon>Pleosporomycetidae</taxon>
        <taxon>Pleosporales</taxon>
        <taxon>Sporormiaceae</taxon>
        <taxon>Westerdykella</taxon>
    </lineage>
</organism>
<dbReference type="GeneID" id="54548343"/>
<evidence type="ECO:0000256" key="4">
    <source>
        <dbReference type="ARBA" id="ARBA00022771"/>
    </source>
</evidence>
<keyword evidence="5" id="KW-0833">Ubl conjugation pathway</keyword>
<feature type="domain" description="RING-type" evidence="7">
    <location>
        <begin position="1"/>
        <end position="147"/>
    </location>
</feature>
<keyword evidence="1" id="KW-0808">Transferase</keyword>
<keyword evidence="9" id="KW-1185">Reference proteome</keyword>
<dbReference type="RefSeq" id="XP_033657574.1">
    <property type="nucleotide sequence ID" value="XM_033795168.1"/>
</dbReference>
<feature type="non-terminal residue" evidence="8">
    <location>
        <position position="1"/>
    </location>
</feature>
<dbReference type="SUPFAM" id="SSF57850">
    <property type="entry name" value="RING/U-box"/>
    <property type="match status" value="2"/>
</dbReference>
<keyword evidence="6" id="KW-0862">Zinc</keyword>
<evidence type="ECO:0000259" key="7">
    <source>
        <dbReference type="PROSITE" id="PS51873"/>
    </source>
</evidence>
<evidence type="ECO:0000256" key="5">
    <source>
        <dbReference type="ARBA" id="ARBA00022786"/>
    </source>
</evidence>
<dbReference type="InterPro" id="IPR044066">
    <property type="entry name" value="TRIAD_supradom"/>
</dbReference>
<keyword evidence="3" id="KW-0677">Repeat</keyword>
<dbReference type="InterPro" id="IPR002867">
    <property type="entry name" value="IBR_dom"/>
</dbReference>
<evidence type="ECO:0000256" key="6">
    <source>
        <dbReference type="ARBA" id="ARBA00022833"/>
    </source>
</evidence>
<dbReference type="OrthoDB" id="1431934at2759"/>
<keyword evidence="4" id="KW-0863">Zinc-finger</keyword>
<dbReference type="SMART" id="SM00647">
    <property type="entry name" value="IBR"/>
    <property type="match status" value="2"/>
</dbReference>
<protein>
    <recommendedName>
        <fullName evidence="7">RING-type domain-containing protein</fullName>
    </recommendedName>
</protein>
<sequence>YDDRATRKYLNNDSEFQWCMNCSSEQKHEGGSGQKIFTCAECRFRMCVVHGRESHEGETCREFDNRMDQSNKCHAQKTESITMISNITKKCPGENCGWSIEKHNGCDHMRCKCGHELYWLCSAPCSRIWRDGNTGHEKSCKYHTSKM</sequence>
<keyword evidence="2" id="KW-0479">Metal-binding</keyword>
<dbReference type="CDD" id="cd20335">
    <property type="entry name" value="BRcat_RBR"/>
    <property type="match status" value="1"/>
</dbReference>
<evidence type="ECO:0000313" key="8">
    <source>
        <dbReference type="EMBL" id="KAF2280035.1"/>
    </source>
</evidence>
<evidence type="ECO:0000313" key="9">
    <source>
        <dbReference type="Proteomes" id="UP000800097"/>
    </source>
</evidence>
<dbReference type="GO" id="GO:0016740">
    <property type="term" value="F:transferase activity"/>
    <property type="evidence" value="ECO:0007669"/>
    <property type="project" value="UniProtKB-KW"/>
</dbReference>
<dbReference type="Pfam" id="PF01485">
    <property type="entry name" value="IBR"/>
    <property type="match status" value="1"/>
</dbReference>
<dbReference type="PROSITE" id="PS51873">
    <property type="entry name" value="TRIAD"/>
    <property type="match status" value="1"/>
</dbReference>
<dbReference type="GO" id="GO:0008270">
    <property type="term" value="F:zinc ion binding"/>
    <property type="evidence" value="ECO:0007669"/>
    <property type="project" value="UniProtKB-KW"/>
</dbReference>
<accession>A0A6A6JUW8</accession>